<evidence type="ECO:0000313" key="1">
    <source>
        <dbReference type="EMBL" id="QEU06891.1"/>
    </source>
</evidence>
<proteinExistence type="predicted"/>
<dbReference type="Proteomes" id="UP000324507">
    <property type="component" value="Plasmid unnamed3"/>
</dbReference>
<accession>A0A5P2QLN5</accession>
<gene>
    <name evidence="1" type="ORF">FOB51_02190</name>
    <name evidence="2" type="ORF">FOB51_02660</name>
</gene>
<keyword evidence="1" id="KW-0614">Plasmid</keyword>
<geneLocation type="plasmid" evidence="2">
    <name>unnamed3</name>
</geneLocation>
<evidence type="ECO:0000313" key="2">
    <source>
        <dbReference type="EMBL" id="QEU06994.1"/>
    </source>
</evidence>
<geneLocation type="plasmid" evidence="1">
    <name>unnamed2</name>
</geneLocation>
<dbReference type="RefSeq" id="WP_150349465.1">
    <property type="nucleotide sequence ID" value="NZ_CP038092.1"/>
</dbReference>
<dbReference type="AlphaFoldDB" id="A0A5P2QLN5"/>
<name>A0A5P2QLN5_9RHOB</name>
<evidence type="ECO:0000313" key="3">
    <source>
        <dbReference type="Proteomes" id="UP000324507"/>
    </source>
</evidence>
<protein>
    <submittedName>
        <fullName evidence="1">Uncharacterized protein</fullName>
    </submittedName>
</protein>
<dbReference type="Proteomes" id="UP000324507">
    <property type="component" value="Plasmid unnamed2"/>
</dbReference>
<organism evidence="1 3">
    <name type="scientific">Paracoccus yeei</name>
    <dbReference type="NCBI Taxonomy" id="147645"/>
    <lineage>
        <taxon>Bacteria</taxon>
        <taxon>Pseudomonadati</taxon>
        <taxon>Pseudomonadota</taxon>
        <taxon>Alphaproteobacteria</taxon>
        <taxon>Rhodobacterales</taxon>
        <taxon>Paracoccaceae</taxon>
        <taxon>Paracoccus</taxon>
    </lineage>
</organism>
<dbReference type="EMBL" id="CP044080">
    <property type="protein sequence ID" value="QEU06994.1"/>
    <property type="molecule type" value="Genomic_DNA"/>
</dbReference>
<dbReference type="EMBL" id="CP044079">
    <property type="protein sequence ID" value="QEU06891.1"/>
    <property type="molecule type" value="Genomic_DNA"/>
</dbReference>
<sequence length="94" mass="10031">MPPGSSAKAPEWGFFIQPFWGDYGQHSHTPPDYLGALNLSNVAESTLSAQATNGAQPPHTVEVRACDHGYGRLIRGPGSIPRMPEISGALLSIF</sequence>
<reference evidence="1 3" key="1">
    <citation type="submission" date="2019-09" db="EMBL/GenBank/DDBJ databases">
        <title>FDA dAtabase for Regulatory Grade micrObial Sequences (FDA-ARGOS): Supporting development and validation of Infectious Disease Dx tests.</title>
        <authorList>
            <person name="Sciortino C."/>
            <person name="Tallon L."/>
            <person name="Sadzewicz L."/>
            <person name="Vavikolanu K."/>
            <person name="Mehta A."/>
            <person name="Aluvathingal J."/>
            <person name="Nadendla S."/>
            <person name="Nandy P."/>
            <person name="Geyer C."/>
            <person name="Yan Y."/>
            <person name="Sichtig H."/>
        </authorList>
    </citation>
    <scope>NUCLEOTIDE SEQUENCE [LARGE SCALE GENOMIC DNA]</scope>
    <source>
        <strain evidence="1 3">FDAARGOS_643</strain>
        <plasmid evidence="1 3">unnamed2</plasmid>
        <plasmid evidence="2 3">unnamed3</plasmid>
    </source>
</reference>